<gene>
    <name evidence="4" type="ORF">O3P69_013773</name>
</gene>
<feature type="region of interest" description="Disordered" evidence="2">
    <location>
        <begin position="16"/>
        <end position="40"/>
    </location>
</feature>
<dbReference type="InterPro" id="IPR026697">
    <property type="entry name" value="DNAAF6"/>
</dbReference>
<feature type="region of interest" description="Disordered" evidence="2">
    <location>
        <begin position="45"/>
        <end position="64"/>
    </location>
</feature>
<dbReference type="GO" id="GO:0045505">
    <property type="term" value="F:dynein intermediate chain binding"/>
    <property type="evidence" value="ECO:0007669"/>
    <property type="project" value="TreeGrafter"/>
</dbReference>
<dbReference type="PANTHER" id="PTHR21083">
    <property type="entry name" value="TWISTER"/>
    <property type="match status" value="1"/>
</dbReference>
<feature type="domain" description="PIH1D1/2/3 CS-like" evidence="3">
    <location>
        <begin position="87"/>
        <end position="177"/>
    </location>
</feature>
<comment type="similarity">
    <text evidence="1">Belongs to the PIH1 family.</text>
</comment>
<protein>
    <recommendedName>
        <fullName evidence="3">PIH1D1/2/3 CS-like domain-containing protein</fullName>
    </recommendedName>
</protein>
<accession>A0AAW0SR51</accession>
<dbReference type="AlphaFoldDB" id="A0AAW0SR51"/>
<feature type="compositionally biased region" description="Polar residues" evidence="2">
    <location>
        <begin position="28"/>
        <end position="40"/>
    </location>
</feature>
<dbReference type="GO" id="GO:0070286">
    <property type="term" value="P:axonemal dynein complex assembly"/>
    <property type="evidence" value="ECO:0007669"/>
    <property type="project" value="InterPro"/>
</dbReference>
<dbReference type="GO" id="GO:0005737">
    <property type="term" value="C:cytoplasm"/>
    <property type="evidence" value="ECO:0007669"/>
    <property type="project" value="TreeGrafter"/>
</dbReference>
<dbReference type="InterPro" id="IPR041442">
    <property type="entry name" value="PIH1D1/2/3_CS-like"/>
</dbReference>
<evidence type="ECO:0000313" key="4">
    <source>
        <dbReference type="EMBL" id="KAK8377364.1"/>
    </source>
</evidence>
<evidence type="ECO:0000313" key="5">
    <source>
        <dbReference type="Proteomes" id="UP001487740"/>
    </source>
</evidence>
<sequence length="190" mass="21066">MSTSELDVQALAALLYPRGEEEDDYEEQSPTKSVTPADLGTNSFKVKQDQHFRQPATDTPGLSSMTHEDAWKEELDDSIISDPRPQPQYEVTFRERVTPSQVCLPISMGKTGEEDIVVRVELPGELLTEVTLEVTSTTLNLASPTYYLHLPLPRPVNQRKGVATWDPTAHTLVVTLPTVHATALLQPSTK</sequence>
<reference evidence="4 5" key="1">
    <citation type="submission" date="2023-03" db="EMBL/GenBank/DDBJ databases">
        <title>High-quality genome of Scylla paramamosain provides insights in environmental adaptation.</title>
        <authorList>
            <person name="Zhang L."/>
        </authorList>
    </citation>
    <scope>NUCLEOTIDE SEQUENCE [LARGE SCALE GENOMIC DNA]</scope>
    <source>
        <strain evidence="4">LZ_2023a</strain>
        <tissue evidence="4">Muscle</tissue>
    </source>
</reference>
<evidence type="ECO:0000256" key="2">
    <source>
        <dbReference type="SAM" id="MobiDB-lite"/>
    </source>
</evidence>
<dbReference type="Proteomes" id="UP001487740">
    <property type="component" value="Unassembled WGS sequence"/>
</dbReference>
<organism evidence="4 5">
    <name type="scientific">Scylla paramamosain</name>
    <name type="common">Mud crab</name>
    <dbReference type="NCBI Taxonomy" id="85552"/>
    <lineage>
        <taxon>Eukaryota</taxon>
        <taxon>Metazoa</taxon>
        <taxon>Ecdysozoa</taxon>
        <taxon>Arthropoda</taxon>
        <taxon>Crustacea</taxon>
        <taxon>Multicrustacea</taxon>
        <taxon>Malacostraca</taxon>
        <taxon>Eumalacostraca</taxon>
        <taxon>Eucarida</taxon>
        <taxon>Decapoda</taxon>
        <taxon>Pleocyemata</taxon>
        <taxon>Brachyura</taxon>
        <taxon>Eubrachyura</taxon>
        <taxon>Portunoidea</taxon>
        <taxon>Portunidae</taxon>
        <taxon>Portuninae</taxon>
        <taxon>Scylla</taxon>
    </lineage>
</organism>
<dbReference type="Pfam" id="PF18201">
    <property type="entry name" value="PIH1_CS"/>
    <property type="match status" value="1"/>
</dbReference>
<dbReference type="PANTHER" id="PTHR21083:SF0">
    <property type="entry name" value="DYNEIN AXONEMAL ASSEMBLY FACTOR 6"/>
    <property type="match status" value="1"/>
</dbReference>
<comment type="caution">
    <text evidence="4">The sequence shown here is derived from an EMBL/GenBank/DDBJ whole genome shotgun (WGS) entry which is preliminary data.</text>
</comment>
<dbReference type="EMBL" id="JARAKH010000047">
    <property type="protein sequence ID" value="KAK8377364.1"/>
    <property type="molecule type" value="Genomic_DNA"/>
</dbReference>
<evidence type="ECO:0000256" key="1">
    <source>
        <dbReference type="ARBA" id="ARBA00008511"/>
    </source>
</evidence>
<proteinExistence type="inferred from homology"/>
<evidence type="ECO:0000259" key="3">
    <source>
        <dbReference type="Pfam" id="PF18201"/>
    </source>
</evidence>
<dbReference type="GO" id="GO:0051087">
    <property type="term" value="F:protein-folding chaperone binding"/>
    <property type="evidence" value="ECO:0007669"/>
    <property type="project" value="InterPro"/>
</dbReference>
<keyword evidence="5" id="KW-1185">Reference proteome</keyword>
<name>A0AAW0SR51_SCYPA</name>